<accession>A0A6I3LXS8</accession>
<comment type="caution">
    <text evidence="2">The sequence shown here is derived from an EMBL/GenBank/DDBJ whole genome shotgun (WGS) entry which is preliminary data.</text>
</comment>
<feature type="domain" description="Guanylate cyclase" evidence="1">
    <location>
        <begin position="304"/>
        <end position="411"/>
    </location>
</feature>
<dbReference type="PROSITE" id="PS50125">
    <property type="entry name" value="GUANYLATE_CYCLASE_2"/>
    <property type="match status" value="1"/>
</dbReference>
<evidence type="ECO:0000313" key="3">
    <source>
        <dbReference type="Proteomes" id="UP000433071"/>
    </source>
</evidence>
<dbReference type="SUPFAM" id="SSF53474">
    <property type="entry name" value="alpha/beta-Hydrolases"/>
    <property type="match status" value="1"/>
</dbReference>
<dbReference type="InterPro" id="IPR000073">
    <property type="entry name" value="AB_hydrolase_1"/>
</dbReference>
<keyword evidence="2" id="KW-0378">Hydrolase</keyword>
<dbReference type="AlphaFoldDB" id="A0A6I3LXS8"/>
<organism evidence="2 3">
    <name type="scientific">Agromyces bracchium</name>
    <dbReference type="NCBI Taxonomy" id="88376"/>
    <lineage>
        <taxon>Bacteria</taxon>
        <taxon>Bacillati</taxon>
        <taxon>Actinomycetota</taxon>
        <taxon>Actinomycetes</taxon>
        <taxon>Micrococcales</taxon>
        <taxon>Microbacteriaceae</taxon>
        <taxon>Agromyces</taxon>
    </lineage>
</organism>
<dbReference type="Pfam" id="PF00561">
    <property type="entry name" value="Abhydrolase_1"/>
    <property type="match status" value="1"/>
</dbReference>
<evidence type="ECO:0000313" key="2">
    <source>
        <dbReference type="EMBL" id="MTH67360.1"/>
    </source>
</evidence>
<protein>
    <submittedName>
        <fullName evidence="2">Alpha/beta fold hydrolase</fullName>
    </submittedName>
</protein>
<dbReference type="SUPFAM" id="SSF55073">
    <property type="entry name" value="Nucleotide cyclase"/>
    <property type="match status" value="1"/>
</dbReference>
<name>A0A6I3LXS8_9MICO</name>
<dbReference type="GO" id="GO:0009190">
    <property type="term" value="P:cyclic nucleotide biosynthetic process"/>
    <property type="evidence" value="ECO:0007669"/>
    <property type="project" value="InterPro"/>
</dbReference>
<dbReference type="CDD" id="cd07302">
    <property type="entry name" value="CHD"/>
    <property type="match status" value="1"/>
</dbReference>
<dbReference type="PANTHER" id="PTHR43433">
    <property type="entry name" value="HYDROLASE, ALPHA/BETA FOLD FAMILY PROTEIN"/>
    <property type="match status" value="1"/>
</dbReference>
<proteinExistence type="predicted"/>
<dbReference type="GO" id="GO:0035556">
    <property type="term" value="P:intracellular signal transduction"/>
    <property type="evidence" value="ECO:0007669"/>
    <property type="project" value="InterPro"/>
</dbReference>
<dbReference type="PANTHER" id="PTHR43433:SF8">
    <property type="entry name" value="BIFUNCTIONAL LIPASE_ADENYLATE CYCLASE LIPJ"/>
    <property type="match status" value="1"/>
</dbReference>
<dbReference type="Pfam" id="PF00211">
    <property type="entry name" value="Guanylate_cyc"/>
    <property type="match status" value="1"/>
</dbReference>
<dbReference type="GO" id="GO:0004016">
    <property type="term" value="F:adenylate cyclase activity"/>
    <property type="evidence" value="ECO:0007669"/>
    <property type="project" value="UniProtKB-ARBA"/>
</dbReference>
<dbReference type="GO" id="GO:0016787">
    <property type="term" value="F:hydrolase activity"/>
    <property type="evidence" value="ECO:0007669"/>
    <property type="project" value="UniProtKB-KW"/>
</dbReference>
<dbReference type="InterPro" id="IPR029058">
    <property type="entry name" value="AB_hydrolase_fold"/>
</dbReference>
<dbReference type="SMART" id="SM00044">
    <property type="entry name" value="CYCc"/>
    <property type="match status" value="1"/>
</dbReference>
<reference evidence="2 3" key="1">
    <citation type="submission" date="2019-11" db="EMBL/GenBank/DDBJ databases">
        <title>Agromyces kandeliae sp. nov., isolated from mangrove soil.</title>
        <authorList>
            <person name="Wang R."/>
        </authorList>
    </citation>
    <scope>NUCLEOTIDE SEQUENCE [LARGE SCALE GENOMIC DNA]</scope>
    <source>
        <strain evidence="2 3">JCM 11433</strain>
    </source>
</reference>
<keyword evidence="3" id="KW-1185">Reference proteome</keyword>
<dbReference type="InterPro" id="IPR001054">
    <property type="entry name" value="A/G_cyclase"/>
</dbReference>
<evidence type="ECO:0000259" key="1">
    <source>
        <dbReference type="PROSITE" id="PS50125"/>
    </source>
</evidence>
<dbReference type="Proteomes" id="UP000433071">
    <property type="component" value="Unassembled WGS sequence"/>
</dbReference>
<dbReference type="Gene3D" id="3.40.50.1820">
    <property type="entry name" value="alpha/beta hydrolase"/>
    <property type="match status" value="1"/>
</dbReference>
<dbReference type="EMBL" id="WMLB01000010">
    <property type="protein sequence ID" value="MTH67360.1"/>
    <property type="molecule type" value="Genomic_DNA"/>
</dbReference>
<gene>
    <name evidence="2" type="ORF">GJ743_03110</name>
</gene>
<dbReference type="InterPro" id="IPR050471">
    <property type="entry name" value="AB_hydrolase"/>
</dbReference>
<dbReference type="OrthoDB" id="27092at2"/>
<dbReference type="Gene3D" id="3.30.70.1230">
    <property type="entry name" value="Nucleotide cyclase"/>
    <property type="match status" value="1"/>
</dbReference>
<dbReference type="InterPro" id="IPR029787">
    <property type="entry name" value="Nucleotide_cyclase"/>
</dbReference>
<sequence length="466" mass="50120">MGSQLLGAECSAASRGVVVIPSTDYARSGEADIAFKVFGEGSRDLVVSFAFTSNVDVFFELSENIEFVERLMKLGRVICFDKRGTGLSERGTDFVTIEQHSDDLIAVLDAAGSERAVLLGWFDGGAACLTAAARYPDRVQSVVASETLAVGHRTKGFPWGIRFKFQGAAMRAFLTAGWGKGVIARGMAPESVADSRVLSWWMRLETQSASPRGAARLLEAAERIDIRPYLPRVRVPVLVLHDSSFRTLPPEAFQWLADQLPDGRCKLVQRDGSDRSLLPSDDLVDEIEEFIVGTRSGGRREVATLVVTDVAGSTDAVARSGDASWRDLLTAHRDSVRHSLARFSGQEIVTTGDGFFTLFSIPSSAIRFAEEVVGDASELGLKLHVGIHSSEVVIRDSDVIGIAAHVVARVAAAAGPGEILVTETVRGLVDGSHVRFQPAGDFTLKGVPGTWPLFRLVAGSDHHTSA</sequence>